<dbReference type="Proteomes" id="UP001596289">
    <property type="component" value="Unassembled WGS sequence"/>
</dbReference>
<evidence type="ECO:0000256" key="1">
    <source>
        <dbReference type="ARBA" id="ARBA00004141"/>
    </source>
</evidence>
<evidence type="ECO:0000313" key="7">
    <source>
        <dbReference type="EMBL" id="MFC6171814.1"/>
    </source>
</evidence>
<proteinExistence type="inferred from homology"/>
<evidence type="ECO:0000256" key="4">
    <source>
        <dbReference type="ARBA" id="ARBA00023136"/>
    </source>
</evidence>
<dbReference type="InterPro" id="IPR023271">
    <property type="entry name" value="Aquaporin-like"/>
</dbReference>
<accession>A0ABW1RKH7</accession>
<evidence type="ECO:0000256" key="2">
    <source>
        <dbReference type="ARBA" id="ARBA00022692"/>
    </source>
</evidence>
<dbReference type="EMBL" id="JBHSSL010000117">
    <property type="protein sequence ID" value="MFC6171814.1"/>
    <property type="molecule type" value="Genomic_DNA"/>
</dbReference>
<evidence type="ECO:0000256" key="5">
    <source>
        <dbReference type="ARBA" id="ARBA00049660"/>
    </source>
</evidence>
<keyword evidence="2 6" id="KW-0812">Transmembrane</keyword>
<reference evidence="8" key="1">
    <citation type="journal article" date="2019" name="Int. J. Syst. Evol. Microbiol.">
        <title>The Global Catalogue of Microorganisms (GCM) 10K type strain sequencing project: providing services to taxonomists for standard genome sequencing and annotation.</title>
        <authorList>
            <consortium name="The Broad Institute Genomics Platform"/>
            <consortium name="The Broad Institute Genome Sequencing Center for Infectious Disease"/>
            <person name="Wu L."/>
            <person name="Ma J."/>
        </authorList>
    </citation>
    <scope>NUCLEOTIDE SEQUENCE [LARGE SCALE GENOMIC DNA]</scope>
    <source>
        <strain evidence="8">CCM 8904</strain>
    </source>
</reference>
<feature type="transmembrane region" description="Helical" evidence="6">
    <location>
        <begin position="205"/>
        <end position="232"/>
    </location>
</feature>
<feature type="transmembrane region" description="Helical" evidence="6">
    <location>
        <begin position="26"/>
        <end position="49"/>
    </location>
</feature>
<feature type="transmembrane region" description="Helical" evidence="6">
    <location>
        <begin position="154"/>
        <end position="172"/>
    </location>
</feature>
<dbReference type="Gene3D" id="1.20.1080.10">
    <property type="entry name" value="Glycerol uptake facilitator protein"/>
    <property type="match status" value="1"/>
</dbReference>
<comment type="caution">
    <text evidence="7">The sequence shown here is derived from an EMBL/GenBank/DDBJ whole genome shotgun (WGS) entry which is preliminary data.</text>
</comment>
<keyword evidence="4 6" id="KW-0472">Membrane</keyword>
<evidence type="ECO:0000313" key="8">
    <source>
        <dbReference type="Proteomes" id="UP001596289"/>
    </source>
</evidence>
<evidence type="ECO:0000256" key="6">
    <source>
        <dbReference type="SAM" id="Phobius"/>
    </source>
</evidence>
<dbReference type="RefSeq" id="WP_125552039.1">
    <property type="nucleotide sequence ID" value="NZ_JBHSSL010000117.1"/>
</dbReference>
<comment type="similarity">
    <text evidence="5">Belongs to the FNT transporter (TC 1.A.16) family.</text>
</comment>
<protein>
    <submittedName>
        <fullName evidence="7">Formate/nitrite transporter family protein</fullName>
    </submittedName>
</protein>
<name>A0ABW1RKH7_9LACO</name>
<feature type="transmembrane region" description="Helical" evidence="6">
    <location>
        <begin position="61"/>
        <end position="94"/>
    </location>
</feature>
<dbReference type="PANTHER" id="PTHR30520">
    <property type="entry name" value="FORMATE TRANSPORTER-RELATED"/>
    <property type="match status" value="1"/>
</dbReference>
<feature type="transmembrane region" description="Helical" evidence="6">
    <location>
        <begin position="179"/>
        <end position="199"/>
    </location>
</feature>
<gene>
    <name evidence="7" type="ORF">ACFQGP_14730</name>
</gene>
<dbReference type="Pfam" id="PF01226">
    <property type="entry name" value="Form_Nir_trans"/>
    <property type="match status" value="1"/>
</dbReference>
<sequence>MNKADQVIDDFSVKAKTKTQLSFGRLMLLGILAGAFIAMGYLAFVRVAGTTPKAWGSFSTFLGACLFPIGLLAIVFLGGELVTGNMMVLTFGYLKKTVTLFDMAKNWILVLIANCLGGALIAFLFGHVVGLTEGDFAAKTIAIATAKLADSPTAMVVSGIGCNILVGMAIFLGAMSKDFFGKVVGVWFPIMIFVISGFQHVVANAFILTAAVLAGAPFTAGALLTNIVLVFVGNAIGASIGLAVPVYFANHTAAPVAATTVVTEPVSKSVNQVINR</sequence>
<organism evidence="7 8">
    <name type="scientific">Loigolactobacillus jiayinensis</name>
    <dbReference type="NCBI Taxonomy" id="2486016"/>
    <lineage>
        <taxon>Bacteria</taxon>
        <taxon>Bacillati</taxon>
        <taxon>Bacillota</taxon>
        <taxon>Bacilli</taxon>
        <taxon>Lactobacillales</taxon>
        <taxon>Lactobacillaceae</taxon>
        <taxon>Loigolactobacillus</taxon>
    </lineage>
</organism>
<keyword evidence="3 6" id="KW-1133">Transmembrane helix</keyword>
<dbReference type="InterPro" id="IPR000292">
    <property type="entry name" value="For/NO2_transpt"/>
</dbReference>
<dbReference type="PANTHER" id="PTHR30520:SF6">
    <property type="entry name" value="FORMATE_NITRATE FAMILY TRANSPORTER (EUROFUNG)"/>
    <property type="match status" value="1"/>
</dbReference>
<keyword evidence="8" id="KW-1185">Reference proteome</keyword>
<feature type="transmembrane region" description="Helical" evidence="6">
    <location>
        <begin position="106"/>
        <end position="126"/>
    </location>
</feature>
<comment type="subcellular location">
    <subcellularLocation>
        <location evidence="1">Membrane</location>
        <topology evidence="1">Multi-pass membrane protein</topology>
    </subcellularLocation>
</comment>
<evidence type="ECO:0000256" key="3">
    <source>
        <dbReference type="ARBA" id="ARBA00022989"/>
    </source>
</evidence>